<comment type="caution">
    <text evidence="2">The sequence shown here is derived from an EMBL/GenBank/DDBJ whole genome shotgun (WGS) entry which is preliminary data.</text>
</comment>
<protein>
    <recommendedName>
        <fullName evidence="1">3-keto-alpha-glucoside-1,2-lyase/3-keto-2-hydroxy-glucal hydratase domain-containing protein</fullName>
    </recommendedName>
</protein>
<dbReference type="Gene3D" id="2.60.120.560">
    <property type="entry name" value="Exo-inulinase, domain 1"/>
    <property type="match status" value="1"/>
</dbReference>
<dbReference type="Proteomes" id="UP000609651">
    <property type="component" value="Unassembled WGS sequence"/>
</dbReference>
<accession>A0ABX1VEP8</accession>
<feature type="domain" description="3-keto-alpha-glucoside-1,2-lyase/3-keto-2-hydroxy-glucal hydratase" evidence="1">
    <location>
        <begin position="79"/>
        <end position="281"/>
    </location>
</feature>
<dbReference type="EMBL" id="WTPX01000074">
    <property type="protein sequence ID" value="NNJ26362.1"/>
    <property type="molecule type" value="Genomic_DNA"/>
</dbReference>
<reference evidence="2 3" key="1">
    <citation type="journal article" date="2020" name="Syst. Appl. Microbiol.">
        <title>Alienimonas chondri sp. nov., a novel planctomycete isolated from the biofilm of the red alga Chondrus crispus.</title>
        <authorList>
            <person name="Vitorino I."/>
            <person name="Albuquerque L."/>
            <person name="Wiegand S."/>
            <person name="Kallscheuer N."/>
            <person name="da Costa M.S."/>
            <person name="Lobo-da-Cunha A."/>
            <person name="Jogler C."/>
            <person name="Lage O.M."/>
        </authorList>
    </citation>
    <scope>NUCLEOTIDE SEQUENCE [LARGE SCALE GENOMIC DNA]</scope>
    <source>
        <strain evidence="2 3">LzC2</strain>
    </source>
</reference>
<organism evidence="2 3">
    <name type="scientific">Alienimonas chondri</name>
    <dbReference type="NCBI Taxonomy" id="2681879"/>
    <lineage>
        <taxon>Bacteria</taxon>
        <taxon>Pseudomonadati</taxon>
        <taxon>Planctomycetota</taxon>
        <taxon>Planctomycetia</taxon>
        <taxon>Planctomycetales</taxon>
        <taxon>Planctomycetaceae</taxon>
        <taxon>Alienimonas</taxon>
    </lineage>
</organism>
<dbReference type="Pfam" id="PF06439">
    <property type="entry name" value="3keto-disac_hyd"/>
    <property type="match status" value="1"/>
</dbReference>
<name>A0ABX1VEP8_9PLAN</name>
<dbReference type="PANTHER" id="PTHR33546">
    <property type="entry name" value="LARGE, MULTIFUNCTIONAL SECRETED PROTEIN-RELATED"/>
    <property type="match status" value="1"/>
</dbReference>
<dbReference type="InterPro" id="IPR010496">
    <property type="entry name" value="AL/BT2_dom"/>
</dbReference>
<proteinExistence type="predicted"/>
<evidence type="ECO:0000313" key="2">
    <source>
        <dbReference type="EMBL" id="NNJ26362.1"/>
    </source>
</evidence>
<evidence type="ECO:0000313" key="3">
    <source>
        <dbReference type="Proteomes" id="UP000609651"/>
    </source>
</evidence>
<evidence type="ECO:0000259" key="1">
    <source>
        <dbReference type="Pfam" id="PF06439"/>
    </source>
</evidence>
<gene>
    <name evidence="2" type="ORF">LzC2_24450</name>
</gene>
<sequence>MRKNDGVAASSSFFRQMSFRQTRASELHQADRMRLPIRLSPLFAAWPFAAWTVLVVAAISPAQADDPATATLGLAPPEGATTLFDGTDLEAWQPFSWQWINPDDDQNEIQWKIVEDGAMQIAFEFNGKRRKQFLRTKREFGDYRLHLEFQLPEDGGKGNSGVFFGPLYELQILDSGQKEEAGLGDCGAIYQIRPPDVNACLAPGAWQTIDLEYQAAEIGRNGFMTESGAARVTVRLNGKLIHDDVRLSLRRNKYAAYPEGPTSPIVLQEHGSPVKFRNIWVLERTDDP</sequence>
<dbReference type="PANTHER" id="PTHR33546:SF1">
    <property type="entry name" value="LARGE, MULTIFUNCTIONAL SECRETED PROTEIN"/>
    <property type="match status" value="1"/>
</dbReference>
<keyword evidence="3" id="KW-1185">Reference proteome</keyword>